<evidence type="ECO:0000313" key="7">
    <source>
        <dbReference type="EMBL" id="GAA1867820.1"/>
    </source>
</evidence>
<accession>A0ABN2NG30</accession>
<evidence type="ECO:0000256" key="2">
    <source>
        <dbReference type="ARBA" id="ARBA00023136"/>
    </source>
</evidence>
<dbReference type="InterPro" id="IPR036737">
    <property type="entry name" value="OmpA-like_sf"/>
</dbReference>
<dbReference type="Gene3D" id="3.30.1330.60">
    <property type="entry name" value="OmpA-like domain"/>
    <property type="match status" value="1"/>
</dbReference>
<proteinExistence type="predicted"/>
<name>A0ABN2NG30_9MICO</name>
<feature type="compositionally biased region" description="Low complexity" evidence="5">
    <location>
        <begin position="104"/>
        <end position="126"/>
    </location>
</feature>
<feature type="compositionally biased region" description="Low complexity" evidence="5">
    <location>
        <begin position="145"/>
        <end position="155"/>
    </location>
</feature>
<dbReference type="CDD" id="cd07185">
    <property type="entry name" value="OmpA_C-like"/>
    <property type="match status" value="1"/>
</dbReference>
<keyword evidence="8" id="KW-1185">Reference proteome</keyword>
<feature type="compositionally biased region" description="Acidic residues" evidence="5">
    <location>
        <begin position="127"/>
        <end position="144"/>
    </location>
</feature>
<dbReference type="InterPro" id="IPR006664">
    <property type="entry name" value="OMP_bac"/>
</dbReference>
<dbReference type="PROSITE" id="PS51123">
    <property type="entry name" value="OMPA_2"/>
    <property type="match status" value="1"/>
</dbReference>
<feature type="domain" description="OmpA-like" evidence="6">
    <location>
        <begin position="205"/>
        <end position="321"/>
    </location>
</feature>
<organism evidence="7 8">
    <name type="scientific">Myceligenerans crystallogenes</name>
    <dbReference type="NCBI Taxonomy" id="316335"/>
    <lineage>
        <taxon>Bacteria</taxon>
        <taxon>Bacillati</taxon>
        <taxon>Actinomycetota</taxon>
        <taxon>Actinomycetes</taxon>
        <taxon>Micrococcales</taxon>
        <taxon>Promicromonosporaceae</taxon>
        <taxon>Myceligenerans</taxon>
    </lineage>
</organism>
<evidence type="ECO:0000256" key="1">
    <source>
        <dbReference type="ARBA" id="ARBA00004442"/>
    </source>
</evidence>
<dbReference type="InterPro" id="IPR006665">
    <property type="entry name" value="OmpA-like"/>
</dbReference>
<dbReference type="Proteomes" id="UP001501094">
    <property type="component" value="Unassembled WGS sequence"/>
</dbReference>
<evidence type="ECO:0000256" key="3">
    <source>
        <dbReference type="ARBA" id="ARBA00023237"/>
    </source>
</evidence>
<evidence type="ECO:0000256" key="4">
    <source>
        <dbReference type="PROSITE-ProRule" id="PRU00473"/>
    </source>
</evidence>
<dbReference type="Pfam" id="PF00691">
    <property type="entry name" value="OmpA"/>
    <property type="match status" value="1"/>
</dbReference>
<dbReference type="PRINTS" id="PR01021">
    <property type="entry name" value="OMPADOMAIN"/>
</dbReference>
<protein>
    <recommendedName>
        <fullName evidence="6">OmpA-like domain-containing protein</fullName>
    </recommendedName>
</protein>
<evidence type="ECO:0000313" key="8">
    <source>
        <dbReference type="Proteomes" id="UP001501094"/>
    </source>
</evidence>
<evidence type="ECO:0000256" key="5">
    <source>
        <dbReference type="SAM" id="MobiDB-lite"/>
    </source>
</evidence>
<keyword evidence="3" id="KW-0998">Cell outer membrane</keyword>
<gene>
    <name evidence="7" type="ORF">GCM10009751_27830</name>
</gene>
<feature type="region of interest" description="Disordered" evidence="5">
    <location>
        <begin position="99"/>
        <end position="207"/>
    </location>
</feature>
<evidence type="ECO:0000259" key="6">
    <source>
        <dbReference type="PROSITE" id="PS51123"/>
    </source>
</evidence>
<sequence length="321" mass="32393">MTELKPFLAPIAVAVVALAGLSSCQDTAFREGIEDKLTGSSAAALAEAGIDGADVSFVGRDGTVEAGTDAVASAAGAVVEGVEGVRVVTALGPDGEVEIGGAAGSDADGAASGDATAEAGAEASAEASEDAAADDPAGEDEASSDDGGSASGDEGSASDDDGSSDDGGAGDESGDAGSEDSGEEDSGSGDETEEPTAKEKKEAQEELEELVEIETITFVTDSARLTSEGAAVVRDAAELLEEHPNVTVRIEGHTDHVGATSYNRELSQDRAETVLDRLVRLGVDESRLTARGYGESDPVVENPRDLAELEKNRRVEFVVTD</sequence>
<dbReference type="PANTHER" id="PTHR30329:SF21">
    <property type="entry name" value="LIPOPROTEIN YIAD-RELATED"/>
    <property type="match status" value="1"/>
</dbReference>
<comment type="subcellular location">
    <subcellularLocation>
        <location evidence="1">Cell outer membrane</location>
    </subcellularLocation>
</comment>
<reference evidence="7 8" key="1">
    <citation type="journal article" date="2019" name="Int. J. Syst. Evol. Microbiol.">
        <title>The Global Catalogue of Microorganisms (GCM) 10K type strain sequencing project: providing services to taxonomists for standard genome sequencing and annotation.</title>
        <authorList>
            <consortium name="The Broad Institute Genomics Platform"/>
            <consortium name="The Broad Institute Genome Sequencing Center for Infectious Disease"/>
            <person name="Wu L."/>
            <person name="Ma J."/>
        </authorList>
    </citation>
    <scope>NUCLEOTIDE SEQUENCE [LARGE SCALE GENOMIC DNA]</scope>
    <source>
        <strain evidence="7 8">JCM 14326</strain>
    </source>
</reference>
<dbReference type="EMBL" id="BAAANL010000005">
    <property type="protein sequence ID" value="GAA1867820.1"/>
    <property type="molecule type" value="Genomic_DNA"/>
</dbReference>
<feature type="compositionally biased region" description="Acidic residues" evidence="5">
    <location>
        <begin position="156"/>
        <end position="194"/>
    </location>
</feature>
<dbReference type="InterPro" id="IPR050330">
    <property type="entry name" value="Bact_OuterMem_StrucFunc"/>
</dbReference>
<dbReference type="SUPFAM" id="SSF103088">
    <property type="entry name" value="OmpA-like"/>
    <property type="match status" value="1"/>
</dbReference>
<keyword evidence="2 4" id="KW-0472">Membrane</keyword>
<feature type="compositionally biased region" description="Basic and acidic residues" evidence="5">
    <location>
        <begin position="195"/>
        <end position="204"/>
    </location>
</feature>
<comment type="caution">
    <text evidence="7">The sequence shown here is derived from an EMBL/GenBank/DDBJ whole genome shotgun (WGS) entry which is preliminary data.</text>
</comment>
<dbReference type="RefSeq" id="WP_344103894.1">
    <property type="nucleotide sequence ID" value="NZ_BAAANL010000005.1"/>
</dbReference>
<dbReference type="PROSITE" id="PS51257">
    <property type="entry name" value="PROKAR_LIPOPROTEIN"/>
    <property type="match status" value="1"/>
</dbReference>
<dbReference type="PANTHER" id="PTHR30329">
    <property type="entry name" value="STATOR ELEMENT OF FLAGELLAR MOTOR COMPLEX"/>
    <property type="match status" value="1"/>
</dbReference>